<dbReference type="InParanoid" id="A0A2P6NP85"/>
<keyword evidence="1" id="KW-1133">Transmembrane helix</keyword>
<feature type="transmembrane region" description="Helical" evidence="1">
    <location>
        <begin position="50"/>
        <end position="66"/>
    </location>
</feature>
<sequence length="99" mass="10961">PKCDLENVAYNSCLLATTLIFAGTTLLGHGWQLCILLVSGRHVTSLCQQSLNIFTFLPLYSWCVVLRRRQSLRQSRDKTVSAGPYNGAAVPLVIPSFLH</sequence>
<evidence type="ECO:0000313" key="3">
    <source>
        <dbReference type="Proteomes" id="UP000241769"/>
    </source>
</evidence>
<feature type="transmembrane region" description="Helical" evidence="1">
    <location>
        <begin position="12"/>
        <end position="38"/>
    </location>
</feature>
<name>A0A2P6NP85_9EUKA</name>
<evidence type="ECO:0000256" key="1">
    <source>
        <dbReference type="SAM" id="Phobius"/>
    </source>
</evidence>
<dbReference type="AlphaFoldDB" id="A0A2P6NP85"/>
<reference evidence="2 3" key="1">
    <citation type="journal article" date="2018" name="Genome Biol. Evol.">
        <title>Multiple Roots of Fruiting Body Formation in Amoebozoa.</title>
        <authorList>
            <person name="Hillmann F."/>
            <person name="Forbes G."/>
            <person name="Novohradska S."/>
            <person name="Ferling I."/>
            <person name="Riege K."/>
            <person name="Groth M."/>
            <person name="Westermann M."/>
            <person name="Marz M."/>
            <person name="Spaller T."/>
            <person name="Winckler T."/>
            <person name="Schaap P."/>
            <person name="Glockner G."/>
        </authorList>
    </citation>
    <scope>NUCLEOTIDE SEQUENCE [LARGE SCALE GENOMIC DNA]</scope>
    <source>
        <strain evidence="2 3">Jena</strain>
    </source>
</reference>
<comment type="caution">
    <text evidence="2">The sequence shown here is derived from an EMBL/GenBank/DDBJ whole genome shotgun (WGS) entry which is preliminary data.</text>
</comment>
<organism evidence="2 3">
    <name type="scientific">Planoprotostelium fungivorum</name>
    <dbReference type="NCBI Taxonomy" id="1890364"/>
    <lineage>
        <taxon>Eukaryota</taxon>
        <taxon>Amoebozoa</taxon>
        <taxon>Evosea</taxon>
        <taxon>Variosea</taxon>
        <taxon>Cavosteliida</taxon>
        <taxon>Cavosteliaceae</taxon>
        <taxon>Planoprotostelium</taxon>
    </lineage>
</organism>
<accession>A0A2P6NP85</accession>
<keyword evidence="1" id="KW-0812">Transmembrane</keyword>
<proteinExistence type="predicted"/>
<dbReference type="EMBL" id="MDYQ01000039">
    <property type="protein sequence ID" value="PRP85769.1"/>
    <property type="molecule type" value="Genomic_DNA"/>
</dbReference>
<keyword evidence="3" id="KW-1185">Reference proteome</keyword>
<feature type="non-terminal residue" evidence="2">
    <location>
        <position position="1"/>
    </location>
</feature>
<evidence type="ECO:0000313" key="2">
    <source>
        <dbReference type="EMBL" id="PRP85769.1"/>
    </source>
</evidence>
<gene>
    <name evidence="2" type="ORF">PROFUN_05961</name>
</gene>
<dbReference type="Proteomes" id="UP000241769">
    <property type="component" value="Unassembled WGS sequence"/>
</dbReference>
<protein>
    <submittedName>
        <fullName evidence="2">Uncharacterized protein</fullName>
    </submittedName>
</protein>
<keyword evidence="1" id="KW-0472">Membrane</keyword>